<evidence type="ECO:0000256" key="4">
    <source>
        <dbReference type="ARBA" id="ARBA00022692"/>
    </source>
</evidence>
<evidence type="ECO:0000256" key="1">
    <source>
        <dbReference type="ARBA" id="ARBA00004141"/>
    </source>
</evidence>
<feature type="transmembrane region" description="Helical" evidence="8">
    <location>
        <begin position="218"/>
        <end position="240"/>
    </location>
</feature>
<dbReference type="SUPFAM" id="SSF161070">
    <property type="entry name" value="SNF-like"/>
    <property type="match status" value="1"/>
</dbReference>
<feature type="transmembrane region" description="Helical" evidence="8">
    <location>
        <begin position="381"/>
        <end position="406"/>
    </location>
</feature>
<feature type="transmembrane region" description="Helical" evidence="8">
    <location>
        <begin position="252"/>
        <end position="270"/>
    </location>
</feature>
<dbReference type="OrthoDB" id="7966043at2759"/>
<evidence type="ECO:0000256" key="8">
    <source>
        <dbReference type="SAM" id="Phobius"/>
    </source>
</evidence>
<proteinExistence type="inferred from homology"/>
<evidence type="ECO:0000256" key="6">
    <source>
        <dbReference type="ARBA" id="ARBA00022989"/>
    </source>
</evidence>
<feature type="transmembrane region" description="Helical" evidence="8">
    <location>
        <begin position="29"/>
        <end position="50"/>
    </location>
</feature>
<evidence type="ECO:0000256" key="5">
    <source>
        <dbReference type="ARBA" id="ARBA00022847"/>
    </source>
</evidence>
<dbReference type="PANTHER" id="PTHR11616:SF240">
    <property type="entry name" value="BLOATED TUBULES, ISOFORM B-RELATED"/>
    <property type="match status" value="1"/>
</dbReference>
<dbReference type="InterPro" id="IPR000175">
    <property type="entry name" value="Na/ntran_symport"/>
</dbReference>
<feature type="transmembrane region" description="Helical" evidence="8">
    <location>
        <begin position="109"/>
        <end position="129"/>
    </location>
</feature>
<evidence type="ECO:0000256" key="2">
    <source>
        <dbReference type="ARBA" id="ARBA00006459"/>
    </source>
</evidence>
<dbReference type="GO" id="GO:0015375">
    <property type="term" value="F:glycine:sodium symporter activity"/>
    <property type="evidence" value="ECO:0007669"/>
    <property type="project" value="TreeGrafter"/>
</dbReference>
<keyword evidence="7 8" id="KW-0472">Membrane</keyword>
<keyword evidence="6 8" id="KW-1133">Transmembrane helix</keyword>
<name>A0A484BBY6_DRONA</name>
<keyword evidence="4 8" id="KW-0812">Transmembrane</keyword>
<evidence type="ECO:0000313" key="10">
    <source>
        <dbReference type="Proteomes" id="UP000295192"/>
    </source>
</evidence>
<dbReference type="OMA" id="MIYETSY"/>
<evidence type="ECO:0000256" key="7">
    <source>
        <dbReference type="ARBA" id="ARBA00023136"/>
    </source>
</evidence>
<accession>A0A484BBY6</accession>
<reference evidence="9 10" key="1">
    <citation type="journal article" date="2019" name="J. Hered.">
        <title>An Improved Genome Assembly for Drosophila navojoa, the Basal Species in the mojavensis Cluster.</title>
        <authorList>
            <person name="Vanderlinde T."/>
            <person name="Dupim E.G."/>
            <person name="Nazario-Yepiz N.O."/>
            <person name="Carvalho A.B."/>
        </authorList>
    </citation>
    <scope>NUCLEOTIDE SEQUENCE [LARGE SCALE GENOMIC DNA]</scope>
    <source>
        <strain evidence="9">Navoj_Jal97</strain>
        <tissue evidence="9">Whole organism</tissue>
    </source>
</reference>
<comment type="similarity">
    <text evidence="2">Belongs to the sodium:neurotransmitter symporter (SNF) (TC 2.A.22) family.</text>
</comment>
<organism evidence="9 10">
    <name type="scientific">Drosophila navojoa</name>
    <name type="common">Fruit fly</name>
    <dbReference type="NCBI Taxonomy" id="7232"/>
    <lineage>
        <taxon>Eukaryota</taxon>
        <taxon>Metazoa</taxon>
        <taxon>Ecdysozoa</taxon>
        <taxon>Arthropoda</taxon>
        <taxon>Hexapoda</taxon>
        <taxon>Insecta</taxon>
        <taxon>Pterygota</taxon>
        <taxon>Neoptera</taxon>
        <taxon>Endopterygota</taxon>
        <taxon>Diptera</taxon>
        <taxon>Brachycera</taxon>
        <taxon>Muscomorpha</taxon>
        <taxon>Ephydroidea</taxon>
        <taxon>Drosophilidae</taxon>
        <taxon>Drosophila</taxon>
    </lineage>
</organism>
<keyword evidence="5" id="KW-0769">Symport</keyword>
<comment type="subcellular location">
    <subcellularLocation>
        <location evidence="1">Membrane</location>
        <topology evidence="1">Multi-pass membrane protein</topology>
    </subcellularLocation>
</comment>
<dbReference type="InterPro" id="IPR037272">
    <property type="entry name" value="SNS_sf"/>
</dbReference>
<gene>
    <name evidence="9" type="ORF">AWZ03_007294</name>
</gene>
<evidence type="ECO:0000256" key="3">
    <source>
        <dbReference type="ARBA" id="ARBA00022448"/>
    </source>
</evidence>
<dbReference type="Pfam" id="PF00209">
    <property type="entry name" value="SNF"/>
    <property type="match status" value="1"/>
</dbReference>
<feature type="transmembrane region" description="Helical" evidence="8">
    <location>
        <begin position="349"/>
        <end position="369"/>
    </location>
</feature>
<dbReference type="EMBL" id="LSRL02000061">
    <property type="protein sequence ID" value="TDG46323.1"/>
    <property type="molecule type" value="Genomic_DNA"/>
</dbReference>
<feature type="transmembrane region" description="Helical" evidence="8">
    <location>
        <begin position="141"/>
        <end position="161"/>
    </location>
</feature>
<feature type="transmembrane region" description="Helical" evidence="8">
    <location>
        <begin position="62"/>
        <end position="89"/>
    </location>
</feature>
<sequence length="457" mass="53031">MVYETSYESGRKPFKPDPNRGKWEKPTDFIYACFGLALKLDLFVISYWFYFDMGLFGMLPYYIYMALYLVPIMVIHSFMGQFSSSGFISSFRVSPFFKESYHMPANSSLSWHIVGYSIAVWAIITFIFYKFSETAKFGKLIRYMVIFTLVLLLICMTRFLFLPGALDGIVHYMKPHFEHMFEGGLCMSVVVLQAFGSGWGTIIALSSYNNFKTNIMNYSWIIAFGQTLVYILFGMVTFMLKHYFQTLNADTFNSFVEANWALFLSTASILSTMEFPNFWTILYYTMLLMGSLIVMNGAEYFSALSLDAIMTHSLMHLILLLAILWVYGRERFQRDIEFMLGEPFASWKIFILRFIAPLFLLFALVMGIFISSFEHAFSSDIMVTVSLIVVLLSVLFIPGYGVLIMFQNTGSFCNRFRRACRPNDWYPIEMEDRQQYEEVVGNADITHQLYEVTEEVH</sequence>
<dbReference type="PROSITE" id="PS50267">
    <property type="entry name" value="NA_NEUROTRAN_SYMP_3"/>
    <property type="match status" value="1"/>
</dbReference>
<feature type="transmembrane region" description="Helical" evidence="8">
    <location>
        <begin position="282"/>
        <end position="303"/>
    </location>
</feature>
<keyword evidence="10" id="KW-1185">Reference proteome</keyword>
<evidence type="ECO:0008006" key="11">
    <source>
        <dbReference type="Google" id="ProtNLM"/>
    </source>
</evidence>
<comment type="caution">
    <text evidence="9">The sequence shown here is derived from an EMBL/GenBank/DDBJ whole genome shotgun (WGS) entry which is preliminary data.</text>
</comment>
<feature type="transmembrane region" description="Helical" evidence="8">
    <location>
        <begin position="181"/>
        <end position="206"/>
    </location>
</feature>
<feature type="transmembrane region" description="Helical" evidence="8">
    <location>
        <begin position="309"/>
        <end position="328"/>
    </location>
</feature>
<protein>
    <recommendedName>
        <fullName evidence="11">Transporter</fullName>
    </recommendedName>
</protein>
<dbReference type="Proteomes" id="UP000295192">
    <property type="component" value="Unassembled WGS sequence"/>
</dbReference>
<dbReference type="AlphaFoldDB" id="A0A484BBY6"/>
<keyword evidence="3" id="KW-0813">Transport</keyword>
<dbReference type="GO" id="GO:0005886">
    <property type="term" value="C:plasma membrane"/>
    <property type="evidence" value="ECO:0007669"/>
    <property type="project" value="TreeGrafter"/>
</dbReference>
<evidence type="ECO:0000313" key="9">
    <source>
        <dbReference type="EMBL" id="TDG46323.1"/>
    </source>
</evidence>
<dbReference type="PANTHER" id="PTHR11616">
    <property type="entry name" value="SODIUM/CHLORIDE DEPENDENT TRANSPORTER"/>
    <property type="match status" value="1"/>
</dbReference>